<name>A0AB38Z479_9CAUD</name>
<evidence type="ECO:0000313" key="1">
    <source>
        <dbReference type="EMBL" id="WNV45686.1"/>
    </source>
</evidence>
<proteinExistence type="predicted"/>
<reference evidence="1" key="1">
    <citation type="submission" date="2023-08" db="EMBL/GenBank/DDBJ databases">
        <authorList>
            <person name="Rotman E.R."/>
            <person name="Mimee M."/>
        </authorList>
    </citation>
    <scope>NUCLEOTIDE SEQUENCE</scope>
</reference>
<sequence length="31" mass="3594">MGIVYRREAPRRPNPVPPRYAGAWILPSIFL</sequence>
<dbReference type="EMBL" id="OR472445">
    <property type="protein sequence ID" value="WNV45686.1"/>
    <property type="molecule type" value="Genomic_DNA"/>
</dbReference>
<organism evidence="1">
    <name type="scientific">Klebsiella phage vB_KpnM_Iguana_ER37</name>
    <dbReference type="NCBI Taxonomy" id="3076781"/>
    <lineage>
        <taxon>Viruses</taxon>
        <taxon>Duplodnaviria</taxon>
        <taxon>Heunggongvirae</taxon>
        <taxon>Uroviricota</taxon>
        <taxon>Caudoviricetes</taxon>
    </lineage>
</organism>
<gene>
    <name evidence="1" type="ORF">FVZTVLPZ_CDS0189</name>
</gene>
<protein>
    <submittedName>
        <fullName evidence="1">Uncharacterized protein</fullName>
    </submittedName>
</protein>
<accession>A0AB38Z479</accession>